<evidence type="ECO:0000313" key="4">
    <source>
        <dbReference type="EMBL" id="TEW65053.1"/>
    </source>
</evidence>
<dbReference type="EMBL" id="SNQG01000005">
    <property type="protein sequence ID" value="TEW65053.1"/>
    <property type="molecule type" value="Genomic_DNA"/>
</dbReference>
<dbReference type="Proteomes" id="UP000583101">
    <property type="component" value="Unassembled WGS sequence"/>
</dbReference>
<comment type="caution">
    <text evidence="4">The sequence shown here is derived from an EMBL/GenBank/DDBJ whole genome shotgun (WGS) entry which is preliminary data.</text>
</comment>
<dbReference type="Pfam" id="PF13439">
    <property type="entry name" value="Glyco_transf_4"/>
    <property type="match status" value="1"/>
</dbReference>
<dbReference type="PANTHER" id="PTHR45947:SF3">
    <property type="entry name" value="SULFOQUINOVOSYL TRANSFERASE SQD2"/>
    <property type="match status" value="1"/>
</dbReference>
<dbReference type="GO" id="GO:0016757">
    <property type="term" value="F:glycosyltransferase activity"/>
    <property type="evidence" value="ECO:0007669"/>
    <property type="project" value="InterPro"/>
</dbReference>
<evidence type="ECO:0000313" key="5">
    <source>
        <dbReference type="Proteomes" id="UP000297248"/>
    </source>
</evidence>
<reference evidence="4 5" key="1">
    <citation type="journal article" date="2016" name="Int. J. Syst. Evol. Microbiol.">
        <title>Proposal of Mucilaginibacter phyllosphaerae sp. nov. isolated from the phyllosphere of Galium album.</title>
        <authorList>
            <person name="Aydogan E.L."/>
            <person name="Busse H.J."/>
            <person name="Moser G."/>
            <person name="Muller C."/>
            <person name="Kampfer P."/>
            <person name="Glaeser S.P."/>
        </authorList>
    </citation>
    <scope>NUCLEOTIDE SEQUENCE [LARGE SCALE GENOMIC DNA]</scope>
    <source>
        <strain evidence="4 5">PP-F2FG21</strain>
    </source>
</reference>
<evidence type="ECO:0000259" key="1">
    <source>
        <dbReference type="Pfam" id="PF00534"/>
    </source>
</evidence>
<dbReference type="OrthoDB" id="9768685at2"/>
<dbReference type="RefSeq" id="WP_134337128.1">
    <property type="nucleotide sequence ID" value="NZ_BMCZ01000005.1"/>
</dbReference>
<dbReference type="InterPro" id="IPR001296">
    <property type="entry name" value="Glyco_trans_1"/>
</dbReference>
<dbReference type="SUPFAM" id="SSF53756">
    <property type="entry name" value="UDP-Glycosyltransferase/glycogen phosphorylase"/>
    <property type="match status" value="1"/>
</dbReference>
<dbReference type="PANTHER" id="PTHR45947">
    <property type="entry name" value="SULFOQUINOVOSYL TRANSFERASE SQD2"/>
    <property type="match status" value="1"/>
</dbReference>
<protein>
    <submittedName>
        <fullName evidence="4">Glycosyltransferase family 4 protein</fullName>
    </submittedName>
    <submittedName>
        <fullName evidence="3">Glycosyltransferase involved in cell wall biosynthesis</fullName>
    </submittedName>
</protein>
<dbReference type="Pfam" id="PF00534">
    <property type="entry name" value="Glycos_transf_1"/>
    <property type="match status" value="1"/>
</dbReference>
<dbReference type="AlphaFoldDB" id="A0A4Y8A9I8"/>
<organism evidence="4 5">
    <name type="scientific">Mucilaginibacter phyllosphaerae</name>
    <dbReference type="NCBI Taxonomy" id="1812349"/>
    <lineage>
        <taxon>Bacteria</taxon>
        <taxon>Pseudomonadati</taxon>
        <taxon>Bacteroidota</taxon>
        <taxon>Sphingobacteriia</taxon>
        <taxon>Sphingobacteriales</taxon>
        <taxon>Sphingobacteriaceae</taxon>
        <taxon>Mucilaginibacter</taxon>
    </lineage>
</organism>
<evidence type="ECO:0000313" key="6">
    <source>
        <dbReference type="Proteomes" id="UP000583101"/>
    </source>
</evidence>
<evidence type="ECO:0000313" key="3">
    <source>
        <dbReference type="EMBL" id="MBB3969669.1"/>
    </source>
</evidence>
<feature type="domain" description="Glycosyl transferase family 1" evidence="1">
    <location>
        <begin position="196"/>
        <end position="331"/>
    </location>
</feature>
<feature type="domain" description="Glycosyltransferase subfamily 4-like N-terminal" evidence="2">
    <location>
        <begin position="50"/>
        <end position="190"/>
    </location>
</feature>
<evidence type="ECO:0000259" key="2">
    <source>
        <dbReference type="Pfam" id="PF13439"/>
    </source>
</evidence>
<dbReference type="InterPro" id="IPR050194">
    <property type="entry name" value="Glycosyltransferase_grp1"/>
</dbReference>
<reference evidence="4" key="2">
    <citation type="submission" date="2019-03" db="EMBL/GenBank/DDBJ databases">
        <authorList>
            <person name="Yan Y.-Q."/>
            <person name="Du Z.-J."/>
        </authorList>
    </citation>
    <scope>NUCLEOTIDE SEQUENCE</scope>
    <source>
        <strain evidence="4">PP-F2FG21</strain>
    </source>
</reference>
<keyword evidence="6" id="KW-1185">Reference proteome</keyword>
<name>A0A4Y8A9I8_9SPHI</name>
<gene>
    <name evidence="4" type="ORF">E2R65_14145</name>
    <name evidence="3" type="ORF">GGR35_002282</name>
</gene>
<keyword evidence="4" id="KW-0808">Transferase</keyword>
<proteinExistence type="predicted"/>
<dbReference type="EMBL" id="JACIEG010000004">
    <property type="protein sequence ID" value="MBB3969669.1"/>
    <property type="molecule type" value="Genomic_DNA"/>
</dbReference>
<sequence>MKTAIVHDLVTTIGGADNTLQSIYTVYPSPVYTLVAHKNAVKKSFFKHAEIITSFIQKMPWGVKKYRAYLPLYPIAIEQFDLRAFDVILSSSFIVAKGLISNTEQLHICYMHNPIRPAWELYHQFLSHSNNGRGIKGFFTRMVFHYLRLWDVTTANRVDHFIANSKFTARRIKKIYGRESVVIYPPVDVAAFPLQEQKDDYYITASRLVYHKRIDVIVKAFQNLPDKKLYVIGDGPELKALQSGASKNVFFMGYQPQNQLVKYLQRAKAFIFAANEDFGIAPIEAMACGTPVLAYKKGGSAETVAPLQTGMFFARQTADDVQLCINAFEAGYHLFDAKKISAYAQRFSKQRFETEYQAHVQQLADDHFKTGPFCTGTA</sequence>
<dbReference type="Gene3D" id="3.40.50.2000">
    <property type="entry name" value="Glycogen Phosphorylase B"/>
    <property type="match status" value="2"/>
</dbReference>
<accession>A0A4Y8A9I8</accession>
<dbReference type="Proteomes" id="UP000297248">
    <property type="component" value="Unassembled WGS sequence"/>
</dbReference>
<dbReference type="InterPro" id="IPR028098">
    <property type="entry name" value="Glyco_trans_4-like_N"/>
</dbReference>
<reference evidence="3 6" key="3">
    <citation type="submission" date="2020-08" db="EMBL/GenBank/DDBJ databases">
        <title>Genomic Encyclopedia of Type Strains, Phase IV (KMG-IV): sequencing the most valuable type-strain genomes for metagenomic binning, comparative biology and taxonomic classification.</title>
        <authorList>
            <person name="Goeker M."/>
        </authorList>
    </citation>
    <scope>NUCLEOTIDE SEQUENCE [LARGE SCALE GENOMIC DNA]</scope>
    <source>
        <strain evidence="3 6">DSM 100995</strain>
    </source>
</reference>